<sequence>MLPPLTVEQIARQAGQYEFDPQVPLRYWLRSAGLLVKEARIYEQEGNDQQAYLLLFRHAQLVLINLTAHPDARDPKNKQGLAAAKKEVQASLNKLEILKPRIRKLYDRYQELQQRSQADNYAAPTTTASTTMEDNTATTFSDLDATVQSATTVQDPALAGRPEALQAAENRDFAVRLAQSEFRRRAFARGDARRPSYASSEASVSTANTANTANTTTNTAKMEGDVLARRLQEVRSMLSSGPSKSNTTSSSSPTSRSPTLMPIEQHLSGYRYPSIPRQSYQHHHTGSHSPIRPSKIEQAPPVPGKTPTVPAKIPDPDITSSSTAASTTSLLPPLPSKVPPLPPRAGSVTSSPSHTPTHSRSNTRTLLSSPPKLPSKQPPTPDTEKDILHPSTFTFKPSSYLENGTPLRTIFISPDLRTQFLSLAAPNTAANLETCGILAGTLISNAFFISRLIIPEQESTPDTCEMLNEAAIFEYCEAEDLMVLGWIHTHPTQTCFMSSRDLHTQSGYQVMLSESIAIVCAPSHEPSWGVFRLTDPPGLKSVLNCTRPGLFHPHDETNIYTDALRPGHVFEAKGLDFETVDLRPSISSQK</sequence>
<evidence type="ECO:0000256" key="3">
    <source>
        <dbReference type="ARBA" id="ARBA00022670"/>
    </source>
</evidence>
<dbReference type="PANTHER" id="PTHR12947:SF13">
    <property type="entry name" value="FI19924P1"/>
    <property type="match status" value="1"/>
</dbReference>
<dbReference type="PROSITE" id="PS50249">
    <property type="entry name" value="MPN"/>
    <property type="match status" value="1"/>
</dbReference>
<comment type="similarity">
    <text evidence="2">Belongs to the peptidase M67C family.</text>
</comment>
<feature type="region of interest" description="Disordered" evidence="9">
    <location>
        <begin position="236"/>
        <end position="260"/>
    </location>
</feature>
<dbReference type="HOGENOM" id="CLU_023304_4_0_1"/>
<dbReference type="Gene3D" id="1.20.58.80">
    <property type="entry name" value="Phosphotransferase system, lactose/cellobiose-type IIA subunit"/>
    <property type="match status" value="1"/>
</dbReference>
<dbReference type="Pfam" id="PF01398">
    <property type="entry name" value="JAB"/>
    <property type="match status" value="1"/>
</dbReference>
<keyword evidence="5" id="KW-0833">Ubl conjugation pathway</keyword>
<dbReference type="InterPro" id="IPR037518">
    <property type="entry name" value="MPN"/>
</dbReference>
<feature type="region of interest" description="Disordered" evidence="9">
    <location>
        <begin position="116"/>
        <end position="135"/>
    </location>
</feature>
<dbReference type="CDD" id="cd08066">
    <property type="entry name" value="MPN_AMSH_like"/>
    <property type="match status" value="1"/>
</dbReference>
<dbReference type="GO" id="GO:0016020">
    <property type="term" value="C:membrane"/>
    <property type="evidence" value="ECO:0007669"/>
    <property type="project" value="TreeGrafter"/>
</dbReference>
<feature type="region of interest" description="Disordered" evidence="9">
    <location>
        <begin position="188"/>
        <end position="224"/>
    </location>
</feature>
<dbReference type="GO" id="GO:0061578">
    <property type="term" value="F:K63-linked deubiquitinase activity"/>
    <property type="evidence" value="ECO:0007669"/>
    <property type="project" value="InterPro"/>
</dbReference>
<feature type="compositionally biased region" description="Low complexity" evidence="9">
    <location>
        <begin position="319"/>
        <end position="331"/>
    </location>
</feature>
<dbReference type="PANTHER" id="PTHR12947">
    <property type="entry name" value="AMSH-LIKE PROTEASE"/>
    <property type="match status" value="1"/>
</dbReference>
<proteinExistence type="inferred from homology"/>
<evidence type="ECO:0000256" key="4">
    <source>
        <dbReference type="ARBA" id="ARBA00022723"/>
    </source>
</evidence>
<dbReference type="Proteomes" id="UP000024533">
    <property type="component" value="Unassembled WGS sequence"/>
</dbReference>
<dbReference type="STRING" id="1215338.A0A059JEZ4"/>
<keyword evidence="7" id="KW-0862">Zinc</keyword>
<dbReference type="AlphaFoldDB" id="A0A059JEZ4"/>
<keyword evidence="4" id="KW-0479">Metal-binding</keyword>
<evidence type="ECO:0000259" key="10">
    <source>
        <dbReference type="PROSITE" id="PS50249"/>
    </source>
</evidence>
<dbReference type="Gene3D" id="3.40.140.10">
    <property type="entry name" value="Cytidine Deaminase, domain 2"/>
    <property type="match status" value="1"/>
</dbReference>
<organism evidence="11 12">
    <name type="scientific">Trichophyton interdigitale (strain MR816)</name>
    <dbReference type="NCBI Taxonomy" id="1215338"/>
    <lineage>
        <taxon>Eukaryota</taxon>
        <taxon>Fungi</taxon>
        <taxon>Dikarya</taxon>
        <taxon>Ascomycota</taxon>
        <taxon>Pezizomycotina</taxon>
        <taxon>Eurotiomycetes</taxon>
        <taxon>Eurotiomycetidae</taxon>
        <taxon>Onygenales</taxon>
        <taxon>Arthrodermataceae</taxon>
        <taxon>Trichophyton</taxon>
    </lineage>
</organism>
<feature type="compositionally biased region" description="Low complexity" evidence="9">
    <location>
        <begin position="206"/>
        <end position="220"/>
    </location>
</feature>
<feature type="compositionally biased region" description="Pro residues" evidence="9">
    <location>
        <begin position="371"/>
        <end position="381"/>
    </location>
</feature>
<comment type="caution">
    <text evidence="11">The sequence shown here is derived from an EMBL/GenBank/DDBJ whole genome shotgun (WGS) entry which is preliminary data.</text>
</comment>
<keyword evidence="8" id="KW-0482">Metalloprotease</keyword>
<evidence type="ECO:0000313" key="11">
    <source>
        <dbReference type="EMBL" id="KDB26435.1"/>
    </source>
</evidence>
<dbReference type="Pfam" id="PF08969">
    <property type="entry name" value="USP8_dimer"/>
    <property type="match status" value="1"/>
</dbReference>
<dbReference type="GO" id="GO:0005768">
    <property type="term" value="C:endosome"/>
    <property type="evidence" value="ECO:0007669"/>
    <property type="project" value="TreeGrafter"/>
</dbReference>
<name>A0A059JEZ4_TRIIM</name>
<keyword evidence="3" id="KW-0645">Protease</keyword>
<evidence type="ECO:0000256" key="5">
    <source>
        <dbReference type="ARBA" id="ARBA00022786"/>
    </source>
</evidence>
<dbReference type="SMART" id="SM00232">
    <property type="entry name" value="JAB_MPN"/>
    <property type="match status" value="1"/>
</dbReference>
<evidence type="ECO:0000256" key="2">
    <source>
        <dbReference type="ARBA" id="ARBA00010981"/>
    </source>
</evidence>
<evidence type="ECO:0000313" key="12">
    <source>
        <dbReference type="Proteomes" id="UP000024533"/>
    </source>
</evidence>
<dbReference type="GO" id="GO:0006508">
    <property type="term" value="P:proteolysis"/>
    <property type="evidence" value="ECO:0007669"/>
    <property type="project" value="UniProtKB-KW"/>
</dbReference>
<keyword evidence="12" id="KW-1185">Reference proteome</keyword>
<comment type="cofactor">
    <cofactor evidence="1">
        <name>Zn(2+)</name>
        <dbReference type="ChEBI" id="CHEBI:29105"/>
    </cofactor>
</comment>
<feature type="compositionally biased region" description="Pro residues" evidence="9">
    <location>
        <begin position="332"/>
        <end position="343"/>
    </location>
</feature>
<feature type="compositionally biased region" description="Low complexity" evidence="9">
    <location>
        <begin position="349"/>
        <end position="370"/>
    </location>
</feature>
<keyword evidence="6" id="KW-0378">Hydrolase</keyword>
<dbReference type="OrthoDB" id="3640at2759"/>
<evidence type="ECO:0000256" key="7">
    <source>
        <dbReference type="ARBA" id="ARBA00022833"/>
    </source>
</evidence>
<dbReference type="InterPro" id="IPR044098">
    <property type="entry name" value="STAMBP/STALP-like_MPN"/>
</dbReference>
<feature type="domain" description="MPN" evidence="10">
    <location>
        <begin position="410"/>
        <end position="537"/>
    </location>
</feature>
<dbReference type="SUPFAM" id="SSF102712">
    <property type="entry name" value="JAB1/MPN domain"/>
    <property type="match status" value="1"/>
</dbReference>
<dbReference type="MEROPS" id="M67.A14"/>
<feature type="compositionally biased region" description="Low complexity" evidence="9">
    <location>
        <begin position="239"/>
        <end position="260"/>
    </location>
</feature>
<accession>A0A059JEZ4</accession>
<evidence type="ECO:0000256" key="9">
    <source>
        <dbReference type="SAM" id="MobiDB-lite"/>
    </source>
</evidence>
<dbReference type="GO" id="GO:0140492">
    <property type="term" value="F:metal-dependent deubiquitinase activity"/>
    <property type="evidence" value="ECO:0007669"/>
    <property type="project" value="InterPro"/>
</dbReference>
<evidence type="ECO:0000256" key="8">
    <source>
        <dbReference type="ARBA" id="ARBA00023049"/>
    </source>
</evidence>
<evidence type="ECO:0000256" key="6">
    <source>
        <dbReference type="ARBA" id="ARBA00022801"/>
    </source>
</evidence>
<feature type="region of interest" description="Disordered" evidence="9">
    <location>
        <begin position="275"/>
        <end position="389"/>
    </location>
</feature>
<gene>
    <name evidence="11" type="ORF">H109_01743</name>
</gene>
<dbReference type="InterPro" id="IPR000555">
    <property type="entry name" value="JAMM/MPN+_dom"/>
</dbReference>
<evidence type="ECO:0000256" key="1">
    <source>
        <dbReference type="ARBA" id="ARBA00001947"/>
    </source>
</evidence>
<dbReference type="GO" id="GO:0046872">
    <property type="term" value="F:metal ion binding"/>
    <property type="evidence" value="ECO:0007669"/>
    <property type="project" value="UniProtKB-KW"/>
</dbReference>
<reference evidence="11 12" key="1">
    <citation type="submission" date="2014-02" db="EMBL/GenBank/DDBJ databases">
        <title>The Genome Sequence of Trichophyton interdigitale MR816.</title>
        <authorList>
            <consortium name="The Broad Institute Genomics Platform"/>
            <person name="Cuomo C.A."/>
            <person name="White T.C."/>
            <person name="Graser Y."/>
            <person name="Martinez-Rossi N."/>
            <person name="Heitman J."/>
            <person name="Young S.K."/>
            <person name="Zeng Q."/>
            <person name="Gargeya S."/>
            <person name="Abouelleil A."/>
            <person name="Alvarado L."/>
            <person name="Chapman S.B."/>
            <person name="Gainer-Dewar J."/>
            <person name="Goldberg J."/>
            <person name="Griggs A."/>
            <person name="Gujja S."/>
            <person name="Hansen M."/>
            <person name="Howarth C."/>
            <person name="Imamovic A."/>
            <person name="Larimer J."/>
            <person name="Martinez D."/>
            <person name="Murphy C."/>
            <person name="Pearson M.D."/>
            <person name="Persinoti G."/>
            <person name="Poon T."/>
            <person name="Priest M."/>
            <person name="Roberts A.D."/>
            <person name="Saif S."/>
            <person name="Shea T.D."/>
            <person name="Sykes S.N."/>
            <person name="Wortman J."/>
            <person name="Nusbaum C."/>
            <person name="Birren B."/>
        </authorList>
    </citation>
    <scope>NUCLEOTIDE SEQUENCE [LARGE SCALE GENOMIC DNA]</scope>
    <source>
        <strain evidence="11 12">MR816</strain>
    </source>
</reference>
<dbReference type="OMA" id="SWGVFRL"/>
<dbReference type="GO" id="GO:0070536">
    <property type="term" value="P:protein K63-linked deubiquitination"/>
    <property type="evidence" value="ECO:0007669"/>
    <property type="project" value="InterPro"/>
</dbReference>
<dbReference type="InterPro" id="IPR015063">
    <property type="entry name" value="USP8_dimer"/>
</dbReference>
<dbReference type="FunFam" id="3.40.140.10:FF:000033">
    <property type="entry name" value="AMSH-like protease sst2"/>
    <property type="match status" value="1"/>
</dbReference>
<protein>
    <recommendedName>
        <fullName evidence="10">MPN domain-containing protein</fullName>
    </recommendedName>
</protein>
<dbReference type="EMBL" id="AOKY01000133">
    <property type="protein sequence ID" value="KDB26435.1"/>
    <property type="molecule type" value="Genomic_DNA"/>
</dbReference>